<evidence type="ECO:0000313" key="2">
    <source>
        <dbReference type="RefSeq" id="XP_012936038.1"/>
    </source>
</evidence>
<gene>
    <name evidence="2 3" type="primary">LOC101858702</name>
</gene>
<dbReference type="InterPro" id="IPR009003">
    <property type="entry name" value="Peptidase_S1_PA"/>
</dbReference>
<proteinExistence type="predicted"/>
<evidence type="ECO:0000313" key="3">
    <source>
        <dbReference type="RefSeq" id="XP_035824749.1"/>
    </source>
</evidence>
<dbReference type="GeneID" id="101858702"/>
<dbReference type="RefSeq" id="XP_012936038.1">
    <property type="nucleotide sequence ID" value="XM_013080584.2"/>
</dbReference>
<sequence>MAEQCGSQDSDCGSFEKGDTEDHTLERLRLAAEARLTQGVYEVEVSYGGEADLHREKGRCGKNPGHKNFIPSPQFSLTHLPAGFQDKQLLETIGLCAQLTVRLVVNYTSMSRPEFLPNSKSAYPFSRFRGKTVPYRFGSGWLFDAFPRGVLGEGKGGECPCSECGQSGKPSSAWYELMFLTALHVVFDSEESKATDVELFYDSDVDRDSTVLKLAGGCVEMADIETDGCLLVCWTHDLDLGDKLQALSRQRWDLMREINMRYTREERGGLVVVVSHPHGCSKQVTVGWAVDRSDWTGLEVYRYSADTCPGSSGAGMWPVGWADPDFSILPHSKGVSKGVNECSPGVVVVD</sequence>
<dbReference type="SUPFAM" id="SSF50494">
    <property type="entry name" value="Trypsin-like serine proteases"/>
    <property type="match status" value="1"/>
</dbReference>
<keyword evidence="1" id="KW-1185">Reference proteome</keyword>
<protein>
    <submittedName>
        <fullName evidence="2 3">Uncharacterized protein LOC101858702</fullName>
    </submittedName>
</protein>
<dbReference type="Proteomes" id="UP000694888">
    <property type="component" value="Unplaced"/>
</dbReference>
<reference evidence="2 3" key="1">
    <citation type="submission" date="2025-05" db="UniProtKB">
        <authorList>
            <consortium name="RefSeq"/>
        </authorList>
    </citation>
    <scope>IDENTIFICATION</scope>
</reference>
<name>A0ABM0ZWM9_APLCA</name>
<evidence type="ECO:0000313" key="1">
    <source>
        <dbReference type="Proteomes" id="UP000694888"/>
    </source>
</evidence>
<dbReference type="RefSeq" id="XP_035824749.1">
    <property type="nucleotide sequence ID" value="XM_035968856.1"/>
</dbReference>
<accession>A0ABM0ZWM9</accession>
<organism evidence="1 2">
    <name type="scientific">Aplysia californica</name>
    <name type="common">California sea hare</name>
    <dbReference type="NCBI Taxonomy" id="6500"/>
    <lineage>
        <taxon>Eukaryota</taxon>
        <taxon>Metazoa</taxon>
        <taxon>Spiralia</taxon>
        <taxon>Lophotrochozoa</taxon>
        <taxon>Mollusca</taxon>
        <taxon>Gastropoda</taxon>
        <taxon>Heterobranchia</taxon>
        <taxon>Euthyneura</taxon>
        <taxon>Tectipleura</taxon>
        <taxon>Aplysiida</taxon>
        <taxon>Aplysioidea</taxon>
        <taxon>Aplysiidae</taxon>
        <taxon>Aplysia</taxon>
    </lineage>
</organism>